<dbReference type="AlphaFoldDB" id="A0A2P5W9S2"/>
<sequence>MVRWAKHQANFCSSRYLKPLRDGNRALEALDTEIYAEISIEELLIKYQKSFDNVPVAGLHSPRTSVLRWLMVVSSTSDFLPQTSPWI</sequence>
<gene>
    <name evidence="1" type="ORF">GOBAR_AA32844</name>
</gene>
<dbReference type="EMBL" id="KZ668449">
    <property type="protein sequence ID" value="PPR87852.1"/>
    <property type="molecule type" value="Genomic_DNA"/>
</dbReference>
<reference evidence="1 2" key="1">
    <citation type="submission" date="2015-01" db="EMBL/GenBank/DDBJ databases">
        <title>Genome of allotetraploid Gossypium barbadense reveals genomic plasticity and fiber elongation in cotton evolution.</title>
        <authorList>
            <person name="Chen X."/>
            <person name="Liu X."/>
            <person name="Zhao B."/>
            <person name="Zheng H."/>
            <person name="Hu Y."/>
            <person name="Lu G."/>
            <person name="Yang C."/>
            <person name="Chen J."/>
            <person name="Shan C."/>
            <person name="Zhang L."/>
            <person name="Zhou Y."/>
            <person name="Wang L."/>
            <person name="Guo W."/>
            <person name="Bai Y."/>
            <person name="Ruan J."/>
            <person name="Shangguan X."/>
            <person name="Mao Y."/>
            <person name="Jiang J."/>
            <person name="Zhu Y."/>
            <person name="Lei J."/>
            <person name="Kang H."/>
            <person name="Chen S."/>
            <person name="He X."/>
            <person name="Wang R."/>
            <person name="Wang Y."/>
            <person name="Chen J."/>
            <person name="Wang L."/>
            <person name="Yu S."/>
            <person name="Wang B."/>
            <person name="Wei J."/>
            <person name="Song S."/>
            <person name="Lu X."/>
            <person name="Gao Z."/>
            <person name="Gu W."/>
            <person name="Deng X."/>
            <person name="Ma D."/>
            <person name="Wang S."/>
            <person name="Liang W."/>
            <person name="Fang L."/>
            <person name="Cai C."/>
            <person name="Zhu X."/>
            <person name="Zhou B."/>
            <person name="Zhang Y."/>
            <person name="Chen Z."/>
            <person name="Xu S."/>
            <person name="Zhu R."/>
            <person name="Wang S."/>
            <person name="Zhang T."/>
            <person name="Zhao G."/>
        </authorList>
    </citation>
    <scope>NUCLEOTIDE SEQUENCE [LARGE SCALE GENOMIC DNA]</scope>
    <source>
        <strain evidence="2">cv. Xinhai21</strain>
        <tissue evidence="1">Leaf</tissue>
    </source>
</reference>
<dbReference type="Proteomes" id="UP000239757">
    <property type="component" value="Unassembled WGS sequence"/>
</dbReference>
<evidence type="ECO:0000313" key="1">
    <source>
        <dbReference type="EMBL" id="PPR87852.1"/>
    </source>
</evidence>
<protein>
    <submittedName>
        <fullName evidence="1">Uncharacterized protein</fullName>
    </submittedName>
</protein>
<proteinExistence type="predicted"/>
<organism evidence="1 2">
    <name type="scientific">Gossypium barbadense</name>
    <name type="common">Sea Island cotton</name>
    <name type="synonym">Hibiscus barbadensis</name>
    <dbReference type="NCBI Taxonomy" id="3634"/>
    <lineage>
        <taxon>Eukaryota</taxon>
        <taxon>Viridiplantae</taxon>
        <taxon>Streptophyta</taxon>
        <taxon>Embryophyta</taxon>
        <taxon>Tracheophyta</taxon>
        <taxon>Spermatophyta</taxon>
        <taxon>Magnoliopsida</taxon>
        <taxon>eudicotyledons</taxon>
        <taxon>Gunneridae</taxon>
        <taxon>Pentapetalae</taxon>
        <taxon>rosids</taxon>
        <taxon>malvids</taxon>
        <taxon>Malvales</taxon>
        <taxon>Malvaceae</taxon>
        <taxon>Malvoideae</taxon>
        <taxon>Gossypium</taxon>
    </lineage>
</organism>
<accession>A0A2P5W9S2</accession>
<name>A0A2P5W9S2_GOSBA</name>
<evidence type="ECO:0000313" key="2">
    <source>
        <dbReference type="Proteomes" id="UP000239757"/>
    </source>
</evidence>